<dbReference type="RefSeq" id="WP_331216755.1">
    <property type="nucleotide sequence ID" value="NZ_JAZGQK010000021.1"/>
</dbReference>
<organism evidence="2 3">
    <name type="scientific">Plantactinospora sonchi</name>
    <dbReference type="NCBI Taxonomy" id="1544735"/>
    <lineage>
        <taxon>Bacteria</taxon>
        <taxon>Bacillati</taxon>
        <taxon>Actinomycetota</taxon>
        <taxon>Actinomycetes</taxon>
        <taxon>Micromonosporales</taxon>
        <taxon>Micromonosporaceae</taxon>
        <taxon>Plantactinospora</taxon>
    </lineage>
</organism>
<evidence type="ECO:0000313" key="2">
    <source>
        <dbReference type="EMBL" id="MEE6261677.1"/>
    </source>
</evidence>
<feature type="signal peptide" evidence="1">
    <location>
        <begin position="1"/>
        <end position="27"/>
    </location>
</feature>
<dbReference type="Proteomes" id="UP001332243">
    <property type="component" value="Unassembled WGS sequence"/>
</dbReference>
<keyword evidence="1" id="KW-0732">Signal</keyword>
<gene>
    <name evidence="2" type="ORF">V1633_24645</name>
</gene>
<accession>A0ABU7RYW4</accession>
<dbReference type="EMBL" id="JAZGQK010000021">
    <property type="protein sequence ID" value="MEE6261677.1"/>
    <property type="molecule type" value="Genomic_DNA"/>
</dbReference>
<proteinExistence type="predicted"/>
<reference evidence="2 3" key="1">
    <citation type="submission" date="2024-01" db="EMBL/GenBank/DDBJ databases">
        <title>Genome insights into Plantactinospora sonchi sp. nov.</title>
        <authorList>
            <person name="Wang L."/>
        </authorList>
    </citation>
    <scope>NUCLEOTIDE SEQUENCE [LARGE SCALE GENOMIC DNA]</scope>
    <source>
        <strain evidence="2 3">NEAU-QY2</strain>
    </source>
</reference>
<name>A0ABU7RYW4_9ACTN</name>
<sequence length="130" mass="13925">MRFPRLLAAGLVAAGLVVLTPPTAAQAATFRIGTAGAAASVFTTSGNMKICDTRADSRRAVMSAYNETKNLELGYAEDADGANGSSDADCTVIKMRNKVYVDDVVYIEVWIQNGPNTNEKENYNSGHFQN</sequence>
<evidence type="ECO:0000313" key="3">
    <source>
        <dbReference type="Proteomes" id="UP001332243"/>
    </source>
</evidence>
<comment type="caution">
    <text evidence="2">The sequence shown here is derived from an EMBL/GenBank/DDBJ whole genome shotgun (WGS) entry which is preliminary data.</text>
</comment>
<feature type="chain" id="PRO_5046237521" evidence="1">
    <location>
        <begin position="28"/>
        <end position="130"/>
    </location>
</feature>
<keyword evidence="3" id="KW-1185">Reference proteome</keyword>
<evidence type="ECO:0000256" key="1">
    <source>
        <dbReference type="SAM" id="SignalP"/>
    </source>
</evidence>
<protein>
    <submittedName>
        <fullName evidence="2">Uncharacterized protein</fullName>
    </submittedName>
</protein>